<organism evidence="3">
    <name type="scientific">Haemonchus placei</name>
    <name type="common">Barber's pole worm</name>
    <dbReference type="NCBI Taxonomy" id="6290"/>
    <lineage>
        <taxon>Eukaryota</taxon>
        <taxon>Metazoa</taxon>
        <taxon>Ecdysozoa</taxon>
        <taxon>Nematoda</taxon>
        <taxon>Chromadorea</taxon>
        <taxon>Rhabditida</taxon>
        <taxon>Rhabditina</taxon>
        <taxon>Rhabditomorpha</taxon>
        <taxon>Strongyloidea</taxon>
        <taxon>Trichostrongylidae</taxon>
        <taxon>Haemonchus</taxon>
    </lineage>
</organism>
<name>A0A158QRP5_HAEPC</name>
<dbReference type="Proteomes" id="UP000268014">
    <property type="component" value="Unassembled WGS sequence"/>
</dbReference>
<gene>
    <name evidence="1" type="ORF">HPLM_LOCUS17847</name>
</gene>
<evidence type="ECO:0000313" key="3">
    <source>
        <dbReference type="WBParaSite" id="HPLM_0001785501-mRNA-1"/>
    </source>
</evidence>
<evidence type="ECO:0000313" key="2">
    <source>
        <dbReference type="Proteomes" id="UP000268014"/>
    </source>
</evidence>
<keyword evidence="2" id="KW-1185">Reference proteome</keyword>
<sequence length="206" mass="20499">MEPLRYGCLSLAWNFCVAAALRQPQRRSSISPWRKDSLNYIQIQNQAQANISGLLALIGVCSAQTFAWPSSSYNPYYARFFAAASAPVPVAPAPVAAAYPAVAAAPVAAAYASPLSPPVAAGPAIAAATANGAALLTAPALAAPVYAAPALAAPAYAAPAYAAAPLPAPAVAAAPVVAAAPAVVPAYAPFQAAAYLIGSNKAATKV</sequence>
<dbReference type="WBParaSite" id="HPLM_0001785501-mRNA-1">
    <property type="protein sequence ID" value="HPLM_0001785501-mRNA-1"/>
    <property type="gene ID" value="HPLM_0001785501"/>
</dbReference>
<reference evidence="3" key="1">
    <citation type="submission" date="2016-04" db="UniProtKB">
        <authorList>
            <consortium name="WormBaseParasite"/>
        </authorList>
    </citation>
    <scope>IDENTIFICATION</scope>
</reference>
<proteinExistence type="predicted"/>
<protein>
    <submittedName>
        <fullName evidence="3">Skin secretory protein xP2-like</fullName>
    </submittedName>
</protein>
<dbReference type="AlphaFoldDB" id="A0A158QRP5"/>
<accession>A0A158QRP5</accession>
<dbReference type="OrthoDB" id="5876921at2759"/>
<evidence type="ECO:0000313" key="1">
    <source>
        <dbReference type="EMBL" id="VDO67277.1"/>
    </source>
</evidence>
<reference evidence="1 2" key="2">
    <citation type="submission" date="2018-11" db="EMBL/GenBank/DDBJ databases">
        <authorList>
            <consortium name="Pathogen Informatics"/>
        </authorList>
    </citation>
    <scope>NUCLEOTIDE SEQUENCE [LARGE SCALE GENOMIC DNA]</scope>
    <source>
        <strain evidence="1 2">MHpl1</strain>
    </source>
</reference>
<dbReference type="OMA" id="AYAPFQT"/>
<dbReference type="EMBL" id="UZAF01020183">
    <property type="protein sequence ID" value="VDO67277.1"/>
    <property type="molecule type" value="Genomic_DNA"/>
</dbReference>